<dbReference type="GO" id="GO:0030198">
    <property type="term" value="P:extracellular matrix organization"/>
    <property type="evidence" value="ECO:0007669"/>
    <property type="project" value="TreeGrafter"/>
</dbReference>
<dbReference type="InterPro" id="IPR036880">
    <property type="entry name" value="Kunitz_BPTI_sf"/>
</dbReference>
<dbReference type="InterPro" id="IPR002223">
    <property type="entry name" value="Kunitz_BPTI"/>
</dbReference>
<dbReference type="GO" id="GO:0008544">
    <property type="term" value="P:epidermis development"/>
    <property type="evidence" value="ECO:0007669"/>
    <property type="project" value="TreeGrafter"/>
</dbReference>
<dbReference type="InterPro" id="IPR020901">
    <property type="entry name" value="Prtase_inh_Kunz-CS"/>
</dbReference>
<dbReference type="PANTHER" id="PTHR46750:SF1">
    <property type="entry name" value="KUNITZ-TYPE PROTEASE INHIBITOR 1"/>
    <property type="match status" value="1"/>
</dbReference>
<evidence type="ECO:0000313" key="5">
    <source>
        <dbReference type="Proteomes" id="UP000694428"/>
    </source>
</evidence>
<dbReference type="SUPFAM" id="SSF57362">
    <property type="entry name" value="BPTI-like"/>
    <property type="match status" value="1"/>
</dbReference>
<proteinExistence type="predicted"/>
<reference evidence="4" key="1">
    <citation type="submission" date="2025-08" db="UniProtKB">
        <authorList>
            <consortium name="Ensembl"/>
        </authorList>
    </citation>
    <scope>IDENTIFICATION</scope>
</reference>
<dbReference type="Proteomes" id="UP000694428">
    <property type="component" value="Unplaced"/>
</dbReference>
<organism evidence="4 5">
    <name type="scientific">Pavo cristatus</name>
    <name type="common">Indian peafowl</name>
    <name type="synonym">Blue peafowl</name>
    <dbReference type="NCBI Taxonomy" id="9049"/>
    <lineage>
        <taxon>Eukaryota</taxon>
        <taxon>Metazoa</taxon>
        <taxon>Chordata</taxon>
        <taxon>Craniata</taxon>
        <taxon>Vertebrata</taxon>
        <taxon>Euteleostomi</taxon>
        <taxon>Archelosauria</taxon>
        <taxon>Archosauria</taxon>
        <taxon>Dinosauria</taxon>
        <taxon>Saurischia</taxon>
        <taxon>Theropoda</taxon>
        <taxon>Coelurosauria</taxon>
        <taxon>Aves</taxon>
        <taxon>Neognathae</taxon>
        <taxon>Galloanserae</taxon>
        <taxon>Galliformes</taxon>
        <taxon>Phasianidae</taxon>
        <taxon>Phasianinae</taxon>
        <taxon>Pavo</taxon>
    </lineage>
</organism>
<dbReference type="AlphaFoldDB" id="A0A8C9LF31"/>
<reference evidence="4" key="2">
    <citation type="submission" date="2025-09" db="UniProtKB">
        <authorList>
            <consortium name="Ensembl"/>
        </authorList>
    </citation>
    <scope>IDENTIFICATION</scope>
</reference>
<dbReference type="PROSITE" id="PS00280">
    <property type="entry name" value="BPTI_KUNITZ_1"/>
    <property type="match status" value="1"/>
</dbReference>
<feature type="chain" id="PRO_5034919349" description="BPTI/Kunitz inhibitor domain-containing protein" evidence="2">
    <location>
        <begin position="17"/>
        <end position="193"/>
    </location>
</feature>
<dbReference type="Gene3D" id="4.10.410.10">
    <property type="entry name" value="Pancreatic trypsin inhibitor Kunitz domain"/>
    <property type="match status" value="1"/>
</dbReference>
<dbReference type="PANTHER" id="PTHR46750">
    <property type="entry name" value="KUNITZ-TYPE PROTEASE INHIBITOR 1"/>
    <property type="match status" value="1"/>
</dbReference>
<keyword evidence="1" id="KW-1015">Disulfide bond</keyword>
<feature type="domain" description="BPTI/Kunitz inhibitor" evidence="3">
    <location>
        <begin position="52"/>
        <end position="95"/>
    </location>
</feature>
<accession>A0A8C9LF31</accession>
<evidence type="ECO:0000259" key="3">
    <source>
        <dbReference type="PROSITE" id="PS50279"/>
    </source>
</evidence>
<feature type="signal peptide" evidence="2">
    <location>
        <begin position="1"/>
        <end position="16"/>
    </location>
</feature>
<dbReference type="Ensembl" id="ENSPSTT00000023645.1">
    <property type="protein sequence ID" value="ENSPSTP00000022509.1"/>
    <property type="gene ID" value="ENSPSTG00000016521.1"/>
</dbReference>
<dbReference type="PROSITE" id="PS50279">
    <property type="entry name" value="BPTI_KUNITZ_2"/>
    <property type="match status" value="1"/>
</dbReference>
<dbReference type="GO" id="GO:0060429">
    <property type="term" value="P:epithelium development"/>
    <property type="evidence" value="ECO:0007669"/>
    <property type="project" value="TreeGrafter"/>
</dbReference>
<dbReference type="FunFam" id="4.10.410.10:FF:000006">
    <property type="entry name" value="Serine peptidase inhibitor, Kunitz type 1"/>
    <property type="match status" value="1"/>
</dbReference>
<sequence length="193" mass="21895">MLKMALVLSICFTIMALFNDQSIQHYNCTGAMNSWTNAGLAVKQRISSCKVGWCRGSFPRWFYDPTLQQCKEFIFGGCKPNKNNYLREEECKLACRNVKGDMLVSVVHWRAQTWENGHLSLLALPACCAVGHPCHKSSLLIHVHRVHLDSQGYSAQLLYLFLVSTRCSRMELFCLRCGTFNSLLCLCICLCTL</sequence>
<dbReference type="Pfam" id="PF00014">
    <property type="entry name" value="Kunitz_BPTI"/>
    <property type="match status" value="1"/>
</dbReference>
<evidence type="ECO:0000256" key="1">
    <source>
        <dbReference type="ARBA" id="ARBA00023157"/>
    </source>
</evidence>
<dbReference type="GO" id="GO:0005886">
    <property type="term" value="C:plasma membrane"/>
    <property type="evidence" value="ECO:0007669"/>
    <property type="project" value="TreeGrafter"/>
</dbReference>
<dbReference type="GO" id="GO:0004867">
    <property type="term" value="F:serine-type endopeptidase inhibitor activity"/>
    <property type="evidence" value="ECO:0007669"/>
    <property type="project" value="InterPro"/>
</dbReference>
<name>A0A8C9LF31_PAVCR</name>
<evidence type="ECO:0000313" key="4">
    <source>
        <dbReference type="Ensembl" id="ENSPSTP00000022509.1"/>
    </source>
</evidence>
<protein>
    <recommendedName>
        <fullName evidence="3">BPTI/Kunitz inhibitor domain-containing protein</fullName>
    </recommendedName>
</protein>
<dbReference type="SMART" id="SM00131">
    <property type="entry name" value="KU"/>
    <property type="match status" value="1"/>
</dbReference>
<keyword evidence="2" id="KW-0732">Signal</keyword>
<evidence type="ECO:0000256" key="2">
    <source>
        <dbReference type="SAM" id="SignalP"/>
    </source>
</evidence>
<keyword evidence="5" id="KW-1185">Reference proteome</keyword>